<proteinExistence type="predicted"/>
<feature type="region of interest" description="Disordered" evidence="1">
    <location>
        <begin position="434"/>
        <end position="456"/>
    </location>
</feature>
<keyword evidence="2" id="KW-1133">Transmembrane helix</keyword>
<keyword evidence="4" id="KW-1185">Reference proteome</keyword>
<organism evidence="3 4">
    <name type="scientific">Kribbella lupini</name>
    <dbReference type="NCBI Taxonomy" id="291602"/>
    <lineage>
        <taxon>Bacteria</taxon>
        <taxon>Bacillati</taxon>
        <taxon>Actinomycetota</taxon>
        <taxon>Actinomycetes</taxon>
        <taxon>Propionibacteriales</taxon>
        <taxon>Kribbellaceae</taxon>
        <taxon>Kribbella</taxon>
    </lineage>
</organism>
<evidence type="ECO:0000313" key="3">
    <source>
        <dbReference type="EMBL" id="GAA1509507.1"/>
    </source>
</evidence>
<reference evidence="4" key="1">
    <citation type="journal article" date="2019" name="Int. J. Syst. Evol. Microbiol.">
        <title>The Global Catalogue of Microorganisms (GCM) 10K type strain sequencing project: providing services to taxonomists for standard genome sequencing and annotation.</title>
        <authorList>
            <consortium name="The Broad Institute Genomics Platform"/>
            <consortium name="The Broad Institute Genome Sequencing Center for Infectious Disease"/>
            <person name="Wu L."/>
            <person name="Ma J."/>
        </authorList>
    </citation>
    <scope>NUCLEOTIDE SEQUENCE [LARGE SCALE GENOMIC DNA]</scope>
    <source>
        <strain evidence="4">JCM 14303</strain>
    </source>
</reference>
<dbReference type="Proteomes" id="UP001500363">
    <property type="component" value="Unassembled WGS sequence"/>
</dbReference>
<name>A0ABP4KWI8_9ACTN</name>
<evidence type="ECO:0000313" key="4">
    <source>
        <dbReference type="Proteomes" id="UP001500363"/>
    </source>
</evidence>
<feature type="transmembrane region" description="Helical" evidence="2">
    <location>
        <begin position="64"/>
        <end position="85"/>
    </location>
</feature>
<feature type="transmembrane region" description="Helical" evidence="2">
    <location>
        <begin position="255"/>
        <end position="274"/>
    </location>
</feature>
<dbReference type="PANTHER" id="PTHR41771:SF1">
    <property type="entry name" value="MEMBRANE PROTEIN"/>
    <property type="match status" value="1"/>
</dbReference>
<accession>A0ABP4KWI8</accession>
<feature type="transmembrane region" description="Helical" evidence="2">
    <location>
        <begin position="177"/>
        <end position="194"/>
    </location>
</feature>
<gene>
    <name evidence="3" type="ORF">GCM10009741_03060</name>
</gene>
<sequence>MARRTVGRRRAGNKPNRRRRIEIPRGSGHGHGHGHGHGGGWGDEHVVDTTVVDRDAVVARRVRVVVAALLIPLIAAAIIAMVVMWPGGDVVVESAKSSGAGGTVVKLVPCPESPADCDQATVRIDSGKTDVGAEAPIEVPKGAQTTIPVKVGDKVLLGVNGKAPLAERYEYVDHDRGRPLLILAVIFAVAVVVLSRWRGLAALGALGVTAVTLTQFILPAILKGSNPLLVAVVGGSVIMVIALYLTHGINAQSSVALAGTIAALGLTAFLGWAFVKFCDLSGIASDGASALKAYVPDIDLAGLLVAGIVIGALGVLDDVTVTQASAVWELSAANPAAGRAALFGAGLRIGRAHVASVVNTLVLAYAGAALPILMVFAISGTQSNYLISTEQVAIEVVRGLVGSLGIIAAVPLTTALAAMAVADRSRDLVATEVEHLGPEPEGAGSERDGGGSRAGF</sequence>
<comment type="caution">
    <text evidence="3">The sequence shown here is derived from an EMBL/GenBank/DDBJ whole genome shotgun (WGS) entry which is preliminary data.</text>
</comment>
<keyword evidence="2" id="KW-0472">Membrane</keyword>
<feature type="compositionally biased region" description="Basic residues" evidence="1">
    <location>
        <begin position="1"/>
        <end position="20"/>
    </location>
</feature>
<feature type="transmembrane region" description="Helical" evidence="2">
    <location>
        <begin position="228"/>
        <end position="246"/>
    </location>
</feature>
<evidence type="ECO:0000256" key="2">
    <source>
        <dbReference type="SAM" id="Phobius"/>
    </source>
</evidence>
<feature type="transmembrane region" description="Helical" evidence="2">
    <location>
        <begin position="357"/>
        <end position="379"/>
    </location>
</feature>
<protein>
    <submittedName>
        <fullName evidence="3">YibE/F family protein</fullName>
    </submittedName>
</protein>
<feature type="transmembrane region" description="Helical" evidence="2">
    <location>
        <begin position="399"/>
        <end position="422"/>
    </location>
</feature>
<dbReference type="Pfam" id="PF07907">
    <property type="entry name" value="YibE_F"/>
    <property type="match status" value="1"/>
</dbReference>
<feature type="transmembrane region" description="Helical" evidence="2">
    <location>
        <begin position="294"/>
        <end position="316"/>
    </location>
</feature>
<feature type="region of interest" description="Disordered" evidence="1">
    <location>
        <begin position="1"/>
        <end position="42"/>
    </location>
</feature>
<keyword evidence="2" id="KW-0812">Transmembrane</keyword>
<dbReference type="EMBL" id="BAAANC010000001">
    <property type="protein sequence ID" value="GAA1509507.1"/>
    <property type="molecule type" value="Genomic_DNA"/>
</dbReference>
<dbReference type="InterPro" id="IPR012507">
    <property type="entry name" value="YibE_F"/>
</dbReference>
<evidence type="ECO:0000256" key="1">
    <source>
        <dbReference type="SAM" id="MobiDB-lite"/>
    </source>
</evidence>
<dbReference type="RefSeq" id="WP_344168082.1">
    <property type="nucleotide sequence ID" value="NZ_BAAANC010000001.1"/>
</dbReference>
<feature type="compositionally biased region" description="Basic and acidic residues" evidence="1">
    <location>
        <begin position="434"/>
        <end position="450"/>
    </location>
</feature>
<dbReference type="PANTHER" id="PTHR41771">
    <property type="entry name" value="MEMBRANE PROTEIN-RELATED"/>
    <property type="match status" value="1"/>
</dbReference>
<feature type="transmembrane region" description="Helical" evidence="2">
    <location>
        <begin position="201"/>
        <end position="222"/>
    </location>
</feature>